<evidence type="ECO:0000259" key="7">
    <source>
        <dbReference type="Pfam" id="PF14322"/>
    </source>
</evidence>
<evidence type="ECO:0000256" key="1">
    <source>
        <dbReference type="ARBA" id="ARBA00004442"/>
    </source>
</evidence>
<comment type="subcellular location">
    <subcellularLocation>
        <location evidence="1">Cell outer membrane</location>
    </subcellularLocation>
</comment>
<name>A0A3R5X1F0_9BACT</name>
<dbReference type="Gene3D" id="1.25.40.390">
    <property type="match status" value="1"/>
</dbReference>
<evidence type="ECO:0000256" key="2">
    <source>
        <dbReference type="ARBA" id="ARBA00006275"/>
    </source>
</evidence>
<proteinExistence type="inferred from homology"/>
<reference evidence="8 9" key="1">
    <citation type="journal article" date="2019" name="Nat. Med.">
        <title>A library of human gut bacterial isolates paired with longitudinal multiomics data enables mechanistic microbiome research.</title>
        <authorList>
            <person name="Poyet M."/>
            <person name="Groussin M."/>
            <person name="Gibbons S.M."/>
            <person name="Avila-Pacheco J."/>
            <person name="Jiang X."/>
            <person name="Kearney S.M."/>
            <person name="Perrotta A.R."/>
            <person name="Berdy B."/>
            <person name="Zhao S."/>
            <person name="Lieberman T.D."/>
            <person name="Swanson P.K."/>
            <person name="Smith M."/>
            <person name="Roesemann S."/>
            <person name="Alexander J.E."/>
            <person name="Rich S.A."/>
            <person name="Livny J."/>
            <person name="Vlamakis H."/>
            <person name="Clish C."/>
            <person name="Bullock K."/>
            <person name="Deik A."/>
            <person name="Scott J."/>
            <person name="Pierce K.A."/>
            <person name="Xavier R.J."/>
            <person name="Alm E.J."/>
        </authorList>
    </citation>
    <scope>NUCLEOTIDE SEQUENCE [LARGE SCALE GENOMIC DNA]</scope>
    <source>
        <strain evidence="8 9">BIOML-A25</strain>
    </source>
</reference>
<feature type="domain" description="RagB/SusD" evidence="6">
    <location>
        <begin position="274"/>
        <end position="567"/>
    </location>
</feature>
<sequence length="567" mass="64065">MKRNIIISLFGGVVLLSACHDLDLNPLANGSTENWYSSEKEIEMAVNDLYRDSFWPLDDEGVASTDWVGECVYRENMTPFMSATLNGQDARVKNLWSNQYKVIARANSVILKYQRALDNGASESIINRLVAEAHFHRACAYSKLASKFGAVPLVEDEIDIDKGLGMGRTELTQVKQFVYDEFDKASEVLPTSYSGEIRATKGAALAFKARFALYMGDWEIAATAAKAVVDLGVYELHENYGDLFLPLTANSKESIFLIPRSIEFGVKINIRGPLPRNHGGWGTPTPTWDLFASYVCTDGLPIDESPLFDPHDPFKNRDPRCSMSIVPFGENFMGIEYNPHPEALQVMDYKSGKMITNNDTRANAQYASYNGLVRKKGIDENCLDNSYDIAPDKIMIRYADVLLMYAEAKIELNQIDQSVLDAMNEVRARAYGVDKSAVDQYPAFTSTDQSVLRKQLRVERRMELAMEGVSYMDLIRWKLMGKVMSKKFYMMLYPSSLLIEKVVNTGDWFWPFAPDIDEDGLADFSKIEAAGKAAVIAERKWDERQYLWPIPTTEMLINKNMKQNPGY</sequence>
<gene>
    <name evidence="8" type="ORF">GMD66_06160</name>
</gene>
<comment type="similarity">
    <text evidence="2">Belongs to the SusD family.</text>
</comment>
<evidence type="ECO:0000256" key="3">
    <source>
        <dbReference type="ARBA" id="ARBA00022729"/>
    </source>
</evidence>
<protein>
    <submittedName>
        <fullName evidence="8">RagB/SusD family nutrient uptake outer membrane protein</fullName>
    </submittedName>
</protein>
<dbReference type="InterPro" id="IPR012944">
    <property type="entry name" value="SusD_RagB_dom"/>
</dbReference>
<evidence type="ECO:0000256" key="5">
    <source>
        <dbReference type="ARBA" id="ARBA00023237"/>
    </source>
</evidence>
<dbReference type="InterPro" id="IPR033985">
    <property type="entry name" value="SusD-like_N"/>
</dbReference>
<evidence type="ECO:0000313" key="9">
    <source>
        <dbReference type="Proteomes" id="UP000437446"/>
    </source>
</evidence>
<evidence type="ECO:0000259" key="6">
    <source>
        <dbReference type="Pfam" id="PF07980"/>
    </source>
</evidence>
<dbReference type="Pfam" id="PF07980">
    <property type="entry name" value="SusD_RagB"/>
    <property type="match status" value="1"/>
</dbReference>
<dbReference type="EMBL" id="WNCR01000002">
    <property type="protein sequence ID" value="MTU28806.1"/>
    <property type="molecule type" value="Genomic_DNA"/>
</dbReference>
<dbReference type="Proteomes" id="UP000437446">
    <property type="component" value="Unassembled WGS sequence"/>
</dbReference>
<keyword evidence="5" id="KW-0998">Cell outer membrane</keyword>
<dbReference type="Pfam" id="PF14322">
    <property type="entry name" value="SusD-like_3"/>
    <property type="match status" value="1"/>
</dbReference>
<dbReference type="GO" id="GO:0009279">
    <property type="term" value="C:cell outer membrane"/>
    <property type="evidence" value="ECO:0007669"/>
    <property type="project" value="UniProtKB-SubCell"/>
</dbReference>
<organism evidence="8 9">
    <name type="scientific">Parabacteroides merdae</name>
    <dbReference type="NCBI Taxonomy" id="46503"/>
    <lineage>
        <taxon>Bacteria</taxon>
        <taxon>Pseudomonadati</taxon>
        <taxon>Bacteroidota</taxon>
        <taxon>Bacteroidia</taxon>
        <taxon>Bacteroidales</taxon>
        <taxon>Tannerellaceae</taxon>
        <taxon>Parabacteroides</taxon>
    </lineage>
</organism>
<feature type="domain" description="SusD-like N-terminal" evidence="7">
    <location>
        <begin position="81"/>
        <end position="213"/>
    </location>
</feature>
<evidence type="ECO:0000256" key="4">
    <source>
        <dbReference type="ARBA" id="ARBA00023136"/>
    </source>
</evidence>
<dbReference type="InterPro" id="IPR011990">
    <property type="entry name" value="TPR-like_helical_dom_sf"/>
</dbReference>
<dbReference type="AlphaFoldDB" id="A0A3R5X1F0"/>
<keyword evidence="3" id="KW-0732">Signal</keyword>
<dbReference type="RefSeq" id="WP_122131272.1">
    <property type="nucleotide sequence ID" value="NZ_JBCHEI010000010.1"/>
</dbReference>
<keyword evidence="4" id="KW-0472">Membrane</keyword>
<comment type="caution">
    <text evidence="8">The sequence shown here is derived from an EMBL/GenBank/DDBJ whole genome shotgun (WGS) entry which is preliminary data.</text>
</comment>
<evidence type="ECO:0000313" key="8">
    <source>
        <dbReference type="EMBL" id="MTU28806.1"/>
    </source>
</evidence>
<dbReference type="PROSITE" id="PS51257">
    <property type="entry name" value="PROKAR_LIPOPROTEIN"/>
    <property type="match status" value="1"/>
</dbReference>
<dbReference type="SUPFAM" id="SSF48452">
    <property type="entry name" value="TPR-like"/>
    <property type="match status" value="1"/>
</dbReference>
<accession>A0A3R5X1F0</accession>